<feature type="region of interest" description="Disordered" evidence="1">
    <location>
        <begin position="102"/>
        <end position="125"/>
    </location>
</feature>
<dbReference type="RefSeq" id="WP_220205775.1">
    <property type="nucleotide sequence ID" value="NZ_BNJK01000001.1"/>
</dbReference>
<protein>
    <submittedName>
        <fullName evidence="2">Uncharacterized protein</fullName>
    </submittedName>
</protein>
<feature type="compositionally biased region" description="Basic and acidic residues" evidence="1">
    <location>
        <begin position="106"/>
        <end position="125"/>
    </location>
</feature>
<accession>A0A8J3N5E2</accession>
<evidence type="ECO:0000256" key="1">
    <source>
        <dbReference type="SAM" id="MobiDB-lite"/>
    </source>
</evidence>
<organism evidence="2 3">
    <name type="scientific">Reticulibacter mediterranei</name>
    <dbReference type="NCBI Taxonomy" id="2778369"/>
    <lineage>
        <taxon>Bacteria</taxon>
        <taxon>Bacillati</taxon>
        <taxon>Chloroflexota</taxon>
        <taxon>Ktedonobacteria</taxon>
        <taxon>Ktedonobacterales</taxon>
        <taxon>Reticulibacteraceae</taxon>
        <taxon>Reticulibacter</taxon>
    </lineage>
</organism>
<dbReference type="EMBL" id="BNJK01000001">
    <property type="protein sequence ID" value="GHO95072.1"/>
    <property type="molecule type" value="Genomic_DNA"/>
</dbReference>
<evidence type="ECO:0000313" key="3">
    <source>
        <dbReference type="Proteomes" id="UP000597444"/>
    </source>
</evidence>
<name>A0A8J3N5E2_9CHLR</name>
<sequence length="125" mass="14475">MKQPLKFHQVLRAVIKRANARHRRATNTTLSLYTIAQDVGLDITTFILVLRGEAILEHAYLFPLLIYLGCDEHEQRFIFHLAEIAARESYIQTEPSTEGYSLKLFQSHDDTDPEADRITDEHPRL</sequence>
<dbReference type="Proteomes" id="UP000597444">
    <property type="component" value="Unassembled WGS sequence"/>
</dbReference>
<evidence type="ECO:0000313" key="2">
    <source>
        <dbReference type="EMBL" id="GHO95072.1"/>
    </source>
</evidence>
<comment type="caution">
    <text evidence="2">The sequence shown here is derived from an EMBL/GenBank/DDBJ whole genome shotgun (WGS) entry which is preliminary data.</text>
</comment>
<keyword evidence="3" id="KW-1185">Reference proteome</keyword>
<reference evidence="2" key="1">
    <citation type="submission" date="2020-10" db="EMBL/GenBank/DDBJ databases">
        <title>Taxonomic study of unclassified bacteria belonging to the class Ktedonobacteria.</title>
        <authorList>
            <person name="Yabe S."/>
            <person name="Wang C.M."/>
            <person name="Zheng Y."/>
            <person name="Sakai Y."/>
            <person name="Cavaletti L."/>
            <person name="Monciardini P."/>
            <person name="Donadio S."/>
        </authorList>
    </citation>
    <scope>NUCLEOTIDE SEQUENCE</scope>
    <source>
        <strain evidence="2">ID150040</strain>
    </source>
</reference>
<proteinExistence type="predicted"/>
<gene>
    <name evidence="2" type="ORF">KSF_051200</name>
</gene>
<dbReference type="AlphaFoldDB" id="A0A8J3N5E2"/>